<dbReference type="RefSeq" id="WP_274374378.1">
    <property type="nucleotide sequence ID" value="NZ_CP072943.1"/>
</dbReference>
<dbReference type="Pfam" id="PF00795">
    <property type="entry name" value="CN_hydrolase"/>
    <property type="match status" value="1"/>
</dbReference>
<keyword evidence="2" id="KW-0378">Hydrolase</keyword>
<dbReference type="PANTHER" id="PTHR23088">
    <property type="entry name" value="NITRILASE-RELATED"/>
    <property type="match status" value="1"/>
</dbReference>
<name>A0A9Q7AF61_9BACT</name>
<dbReference type="Proteomes" id="UP000671879">
    <property type="component" value="Chromosome"/>
</dbReference>
<dbReference type="EMBL" id="CP072943">
    <property type="protein sequence ID" value="QTX33104.1"/>
    <property type="molecule type" value="Genomic_DNA"/>
</dbReference>
<proteinExistence type="predicted"/>
<feature type="domain" description="CN hydrolase" evidence="1">
    <location>
        <begin position="2"/>
        <end position="244"/>
    </location>
</feature>
<organism evidence="2 3">
    <name type="scientific">Aminithiophilus ramosus</name>
    <dbReference type="NCBI Taxonomy" id="3029084"/>
    <lineage>
        <taxon>Bacteria</taxon>
        <taxon>Thermotogati</taxon>
        <taxon>Synergistota</taxon>
        <taxon>Synergistia</taxon>
        <taxon>Synergistales</taxon>
        <taxon>Aminithiophilaceae</taxon>
        <taxon>Aminithiophilus</taxon>
    </lineage>
</organism>
<dbReference type="CDD" id="cd07583">
    <property type="entry name" value="nitrilase_5"/>
    <property type="match status" value="1"/>
</dbReference>
<dbReference type="AlphaFoldDB" id="A0A9Q7AF61"/>
<dbReference type="KEGG" id="aram:KAR29_04180"/>
<evidence type="ECO:0000313" key="2">
    <source>
        <dbReference type="EMBL" id="QTX33104.1"/>
    </source>
</evidence>
<gene>
    <name evidence="2" type="ORF">KAR29_04180</name>
</gene>
<evidence type="ECO:0000259" key="1">
    <source>
        <dbReference type="PROSITE" id="PS50263"/>
    </source>
</evidence>
<dbReference type="GO" id="GO:0016787">
    <property type="term" value="F:hydrolase activity"/>
    <property type="evidence" value="ECO:0007669"/>
    <property type="project" value="UniProtKB-KW"/>
</dbReference>
<dbReference type="PROSITE" id="PS50263">
    <property type="entry name" value="CN_HYDROLASE"/>
    <property type="match status" value="1"/>
</dbReference>
<reference evidence="3" key="1">
    <citation type="submission" date="2021-04" db="EMBL/GenBank/DDBJ databases">
        <title>A novel Synergistetes isolate from a pyrite-forming mixed culture.</title>
        <authorList>
            <person name="Bunk B."/>
            <person name="Sproer C."/>
            <person name="Spring S."/>
            <person name="Pester M."/>
        </authorList>
    </citation>
    <scope>NUCLEOTIDE SEQUENCE [LARGE SCALE GENOMIC DNA]</scope>
    <source>
        <strain evidence="3">J.5.4.2-T.3.5.2</strain>
    </source>
</reference>
<evidence type="ECO:0000313" key="3">
    <source>
        <dbReference type="Proteomes" id="UP000671879"/>
    </source>
</evidence>
<accession>A0A9Q7AF61</accession>
<protein>
    <submittedName>
        <fullName evidence="2">Carbon-nitrogen family hydrolase</fullName>
    </submittedName>
</protein>
<dbReference type="PANTHER" id="PTHR23088:SF27">
    <property type="entry name" value="DEAMINATED GLUTATHIONE AMIDASE"/>
    <property type="match status" value="1"/>
</dbReference>
<dbReference type="InterPro" id="IPR036526">
    <property type="entry name" value="C-N_Hydrolase_sf"/>
</dbReference>
<dbReference type="Gene3D" id="3.60.110.10">
    <property type="entry name" value="Carbon-nitrogen hydrolase"/>
    <property type="match status" value="1"/>
</dbReference>
<dbReference type="SUPFAM" id="SSF56317">
    <property type="entry name" value="Carbon-nitrogen hydrolase"/>
    <property type="match status" value="1"/>
</dbReference>
<sequence>MIQVALLQTDIHFKEPLRNFETVGGLFEEAMAARQKPDVVILPEDWSCGFSQEMFHHMADFIEPEGGPSVSFLRDLARRHRVWVVGGSIGTQFSDGKMRNTTFLIDREGNIAGDYSKTHLYSDMDEDLPYSQGDRNAVFETEWGKVAFMICYDIRFCELSRGYALEGAEALIVTSNFPNPRLNHWKTLLTARAIENQMFVIACNRVGTSPMGSYFGHSLVIDPFGEILAEGGEKQEIVTAQVDFSAVKTIRETIHMFRDRQPHLYSRALLTPNTLQEERREALRRLSER</sequence>
<keyword evidence="3" id="KW-1185">Reference proteome</keyword>
<dbReference type="InterPro" id="IPR003010">
    <property type="entry name" value="C-N_Hydrolase"/>
</dbReference>